<dbReference type="AlphaFoldDB" id="A0A5P6AA76"/>
<accession>A0A5P6AA76</accession>
<evidence type="ECO:0000313" key="1">
    <source>
        <dbReference type="EMBL" id="QFG76859.1"/>
    </source>
</evidence>
<reference evidence="1" key="1">
    <citation type="submission" date="2018-05" db="EMBL/GenBank/DDBJ databases">
        <title>Bacterial isolates from healthy term breastfed infants carrying antibiotic resistance genes.</title>
        <authorList>
            <person name="Casaburi G."/>
        </authorList>
    </citation>
    <scope>NUCLEOTIDE SEQUENCE [LARGE SCALE GENOMIC DNA]</scope>
    <source>
        <strain evidence="1">7084_4</strain>
    </source>
</reference>
<sequence length="83" mass="9998">MGNNKRSRDLRRRKMPLTFQIPSFKAENLLWRIASVRPVTCLQTAERLSFFARLCRNVRDLSKFCYQVVLKFSFQLFNYKSFI</sequence>
<proteinExistence type="predicted"/>
<protein>
    <submittedName>
        <fullName evidence="1">Uncharacterized protein</fullName>
    </submittedName>
</protein>
<organism evidence="1">
    <name type="scientific">Raoultella planticola</name>
    <name type="common">Klebsiella planticola</name>
    <dbReference type="NCBI Taxonomy" id="575"/>
    <lineage>
        <taxon>Bacteria</taxon>
        <taxon>Pseudomonadati</taxon>
        <taxon>Pseudomonadota</taxon>
        <taxon>Gammaproteobacteria</taxon>
        <taxon>Enterobacterales</taxon>
        <taxon>Enterobacteriaceae</taxon>
        <taxon>Klebsiella/Raoultella group</taxon>
        <taxon>Raoultella</taxon>
    </lineage>
</organism>
<name>A0A5P6AA76_RAOPL</name>
<gene>
    <name evidence="1" type="ORF">DMB90_16355</name>
</gene>
<dbReference type="EMBL" id="CP029752">
    <property type="protein sequence ID" value="QFG76859.1"/>
    <property type="molecule type" value="Genomic_DNA"/>
</dbReference>